<protein>
    <submittedName>
        <fullName evidence="2">Uncharacterized protein</fullName>
    </submittedName>
</protein>
<sequence>MATRPVSAQEWFDRLPHLLSSQGWEIASDHHDRLSHCLCPWGGRLIKITLDGSSNSPELKRKEDVFVPPSLPSHAGGIAIEEPPNDSSNILVRPEVRAQFDGDSEELGPAPNESGLVLVNHLAPGDALKHASYTHSQDFGEIRDVLLICRPTRMLDACDVLVVLSVQEEEFYTILAIQSWQRGPPFLPAARKQKPTVTIAAGEQLGLTAWTRFNPTGEKFMFSEYLELFLEALGEKIDVFNTLDGRQLVPYQAAVLQRQWSSVRFMFGEAFSLQKTAYRRANGGTTAPNVHEDVKPRFLPQPPGAQSLPEETRPPATHKIVVRRTFLEVETDDEDIDFECSERHGRRYGTDSVLCTDRMIP</sequence>
<evidence type="ECO:0000256" key="1">
    <source>
        <dbReference type="SAM" id="MobiDB-lite"/>
    </source>
</evidence>
<evidence type="ECO:0000313" key="2">
    <source>
        <dbReference type="EMBL" id="CAK9069362.1"/>
    </source>
</evidence>
<feature type="region of interest" description="Disordered" evidence="1">
    <location>
        <begin position="283"/>
        <end position="314"/>
    </location>
</feature>
<dbReference type="EMBL" id="CAXAMN010022439">
    <property type="protein sequence ID" value="CAK9069362.1"/>
    <property type="molecule type" value="Genomic_DNA"/>
</dbReference>
<organism evidence="2 3">
    <name type="scientific">Durusdinium trenchii</name>
    <dbReference type="NCBI Taxonomy" id="1381693"/>
    <lineage>
        <taxon>Eukaryota</taxon>
        <taxon>Sar</taxon>
        <taxon>Alveolata</taxon>
        <taxon>Dinophyceae</taxon>
        <taxon>Suessiales</taxon>
        <taxon>Symbiodiniaceae</taxon>
        <taxon>Durusdinium</taxon>
    </lineage>
</organism>
<reference evidence="2 3" key="1">
    <citation type="submission" date="2024-02" db="EMBL/GenBank/DDBJ databases">
        <authorList>
            <person name="Chen Y."/>
            <person name="Shah S."/>
            <person name="Dougan E. K."/>
            <person name="Thang M."/>
            <person name="Chan C."/>
        </authorList>
    </citation>
    <scope>NUCLEOTIDE SEQUENCE [LARGE SCALE GENOMIC DNA]</scope>
</reference>
<accession>A0ABP0P334</accession>
<name>A0ABP0P334_9DINO</name>
<comment type="caution">
    <text evidence="2">The sequence shown here is derived from an EMBL/GenBank/DDBJ whole genome shotgun (WGS) entry which is preliminary data.</text>
</comment>
<proteinExistence type="predicted"/>
<dbReference type="Proteomes" id="UP001642484">
    <property type="component" value="Unassembled WGS sequence"/>
</dbReference>
<evidence type="ECO:0000313" key="3">
    <source>
        <dbReference type="Proteomes" id="UP001642484"/>
    </source>
</evidence>
<gene>
    <name evidence="2" type="ORF">CCMP2556_LOCUS34114</name>
</gene>
<keyword evidence="3" id="KW-1185">Reference proteome</keyword>